<evidence type="ECO:0000313" key="8">
    <source>
        <dbReference type="Proteomes" id="UP000184465"/>
    </source>
</evidence>
<dbReference type="PANTHER" id="PTHR21343:SF1">
    <property type="entry name" value="COBYRIC ACID SYNTHASE"/>
    <property type="match status" value="1"/>
</dbReference>
<dbReference type="Gene3D" id="3.40.50.880">
    <property type="match status" value="1"/>
</dbReference>
<dbReference type="PROSITE" id="PS51274">
    <property type="entry name" value="GATASE_COBBQ"/>
    <property type="match status" value="1"/>
</dbReference>
<dbReference type="GO" id="GO:0003824">
    <property type="term" value="F:catalytic activity"/>
    <property type="evidence" value="ECO:0007669"/>
    <property type="project" value="InterPro"/>
</dbReference>
<keyword evidence="8" id="KW-1185">Reference proteome</keyword>
<dbReference type="CDD" id="cd05389">
    <property type="entry name" value="CobQ_N"/>
    <property type="match status" value="1"/>
</dbReference>
<protein>
    <recommendedName>
        <fullName evidence="4">Cobyric acid synthase</fullName>
    </recommendedName>
</protein>
<dbReference type="Pfam" id="PF07685">
    <property type="entry name" value="GATase_3"/>
    <property type="match status" value="1"/>
</dbReference>
<name>A0A1M6MLQ4_PARC5</name>
<dbReference type="UniPathway" id="UPA00148"/>
<evidence type="ECO:0000313" key="7">
    <source>
        <dbReference type="EMBL" id="SHJ84382.1"/>
    </source>
</evidence>
<comment type="similarity">
    <text evidence="4">Belongs to the CobB/CobQ family. CobQ subfamily.</text>
</comment>
<keyword evidence="2 4" id="KW-0169">Cobalamin biosynthesis</keyword>
<dbReference type="HAMAP" id="MF_00028">
    <property type="entry name" value="CobQ"/>
    <property type="match status" value="1"/>
</dbReference>
<dbReference type="InterPro" id="IPR011698">
    <property type="entry name" value="GATase_3"/>
</dbReference>
<evidence type="ECO:0000256" key="1">
    <source>
        <dbReference type="ARBA" id="ARBA00004953"/>
    </source>
</evidence>
<dbReference type="GO" id="GO:0015420">
    <property type="term" value="F:ABC-type vitamin B12 transporter activity"/>
    <property type="evidence" value="ECO:0007669"/>
    <property type="project" value="UniProtKB-UniRule"/>
</dbReference>
<sequence>MLNLKNKSLMLQGTGSSVGKSILTAALCRIFKEDGYKVAPFKSQNMALNSYITDEGLEMGRAQVVQAEASGQKPSVLMNPILLKPTTDKKCQVILNGKVYDNLSAIDYHNFKPRLKELIKDAYEKLSSDNDIVVLEGAGSPAEINLRENDLVNMGMAEISDSPVVLIGDIDRGGVFASLYGTIMLLTEEERKRVKGVIINKFRGDVEILKPGIKMLEDLIDIPVLGVIPYMDVQIEDEDSLAERFQRKEKKNGEINVEVLYLPHVSNFTDFNVFETQTDVNLRYVMRGESIGEPDILIIPGSKNTIEDLIYLRNSGLEEQILRLNRAGKVIVGICGGYQILGRKIKDPYGTESGIDEINGLGLLNTETVFEKNKTTTQIEGEILNINNGILEKIKSHSIKGYEIHMGQTKLLDDASPFLKITKRLEDYVEVLDGAVNKKGNVFGTYIHGVFDNIGFTREILNKVRELKGLGKLESSIESFEDFKEREYKKLAKIVRDNINMEKIYEIVNGD</sequence>
<evidence type="ECO:0000259" key="5">
    <source>
        <dbReference type="Pfam" id="PF01656"/>
    </source>
</evidence>
<gene>
    <name evidence="4" type="primary">cobQ</name>
    <name evidence="7" type="ORF">SAMN02745912_01305</name>
</gene>
<dbReference type="NCBIfam" id="TIGR00313">
    <property type="entry name" value="cobQ"/>
    <property type="match status" value="1"/>
</dbReference>
<dbReference type="SUPFAM" id="SSF52540">
    <property type="entry name" value="P-loop containing nucleoside triphosphate hydrolases"/>
    <property type="match status" value="1"/>
</dbReference>
<dbReference type="InterPro" id="IPR029062">
    <property type="entry name" value="Class_I_gatase-like"/>
</dbReference>
<feature type="active site" description="Nucleophile" evidence="4">
    <location>
        <position position="335"/>
    </location>
</feature>
<evidence type="ECO:0000256" key="3">
    <source>
        <dbReference type="ARBA" id="ARBA00022962"/>
    </source>
</evidence>
<feature type="active site" evidence="4">
    <location>
        <position position="448"/>
    </location>
</feature>
<accession>A0A1M6MLQ4</accession>
<dbReference type="PANTHER" id="PTHR21343">
    <property type="entry name" value="DETHIOBIOTIN SYNTHETASE"/>
    <property type="match status" value="1"/>
</dbReference>
<dbReference type="Pfam" id="PF01656">
    <property type="entry name" value="CbiA"/>
    <property type="match status" value="1"/>
</dbReference>
<dbReference type="Proteomes" id="UP000184465">
    <property type="component" value="Unassembled WGS sequence"/>
</dbReference>
<dbReference type="STRING" id="1121301.SAMN02745912_01305"/>
<evidence type="ECO:0000256" key="4">
    <source>
        <dbReference type="HAMAP-Rule" id="MF_00028"/>
    </source>
</evidence>
<dbReference type="InterPro" id="IPR004459">
    <property type="entry name" value="CobQ_synth"/>
</dbReference>
<reference evidence="7 8" key="1">
    <citation type="submission" date="2016-11" db="EMBL/GenBank/DDBJ databases">
        <authorList>
            <person name="Jaros S."/>
            <person name="Januszkiewicz K."/>
            <person name="Wedrychowicz H."/>
        </authorList>
    </citation>
    <scope>NUCLEOTIDE SEQUENCE [LARGE SCALE GENOMIC DNA]</scope>
    <source>
        <strain evidence="7 8">DSM 15212</strain>
    </source>
</reference>
<dbReference type="InterPro" id="IPR002586">
    <property type="entry name" value="CobQ/CobB/MinD/ParA_Nub-bd_dom"/>
</dbReference>
<dbReference type="NCBIfam" id="NF001989">
    <property type="entry name" value="PRK00784.1"/>
    <property type="match status" value="1"/>
</dbReference>
<keyword evidence="3 4" id="KW-0315">Glutamine amidotransferase</keyword>
<proteinExistence type="inferred from homology"/>
<dbReference type="SUPFAM" id="SSF52317">
    <property type="entry name" value="Class I glutamine amidotransferase-like"/>
    <property type="match status" value="1"/>
</dbReference>
<dbReference type="InterPro" id="IPR047045">
    <property type="entry name" value="CobQ_N"/>
</dbReference>
<dbReference type="InterPro" id="IPR027417">
    <property type="entry name" value="P-loop_NTPase"/>
</dbReference>
<feature type="domain" description="CobB/CobQ-like glutamine amidotransferase" evidence="6">
    <location>
        <begin position="257"/>
        <end position="453"/>
    </location>
</feature>
<dbReference type="CDD" id="cd01750">
    <property type="entry name" value="GATase1_CobQ"/>
    <property type="match status" value="1"/>
</dbReference>
<comment type="pathway">
    <text evidence="1 4">Cofactor biosynthesis; adenosylcobalamin biosynthesis.</text>
</comment>
<dbReference type="InterPro" id="IPR033949">
    <property type="entry name" value="CobQ_GATase1"/>
</dbReference>
<evidence type="ECO:0000259" key="6">
    <source>
        <dbReference type="Pfam" id="PF07685"/>
    </source>
</evidence>
<dbReference type="GO" id="GO:0009236">
    <property type="term" value="P:cobalamin biosynthetic process"/>
    <property type="evidence" value="ECO:0007669"/>
    <property type="project" value="UniProtKB-UniRule"/>
</dbReference>
<comment type="function">
    <text evidence="4">Catalyzes amidations at positions B, D, E, and G on adenosylcobyrinic A,C-diamide. NH(2) groups are provided by glutamine, and one molecule of ATP is hydrogenolyzed for each amidation.</text>
</comment>
<dbReference type="Gene3D" id="3.40.50.300">
    <property type="entry name" value="P-loop containing nucleotide triphosphate hydrolases"/>
    <property type="match status" value="1"/>
</dbReference>
<evidence type="ECO:0000256" key="2">
    <source>
        <dbReference type="ARBA" id="ARBA00022573"/>
    </source>
</evidence>
<dbReference type="AlphaFoldDB" id="A0A1M6MLQ4"/>
<feature type="domain" description="CobQ/CobB/MinD/ParA nucleotide binding" evidence="5">
    <location>
        <begin position="10"/>
        <end position="232"/>
    </location>
</feature>
<dbReference type="EMBL" id="FRAG01000011">
    <property type="protein sequence ID" value="SHJ84382.1"/>
    <property type="molecule type" value="Genomic_DNA"/>
</dbReference>
<organism evidence="7 8">
    <name type="scientific">Paramaledivibacter caminithermalis (strain DSM 15212 / CIP 107654 / DViRD3)</name>
    <name type="common">Clostridium caminithermale</name>
    <dbReference type="NCBI Taxonomy" id="1121301"/>
    <lineage>
        <taxon>Bacteria</taxon>
        <taxon>Bacillati</taxon>
        <taxon>Bacillota</taxon>
        <taxon>Clostridia</taxon>
        <taxon>Peptostreptococcales</taxon>
        <taxon>Caminicellaceae</taxon>
        <taxon>Paramaledivibacter</taxon>
    </lineage>
</organism>